<keyword evidence="4 5" id="KW-0472">Membrane</keyword>
<evidence type="ECO:0000313" key="7">
    <source>
        <dbReference type="Proteomes" id="UP000689195"/>
    </source>
</evidence>
<keyword evidence="3 5" id="KW-1133">Transmembrane helix</keyword>
<feature type="transmembrane region" description="Helical" evidence="5">
    <location>
        <begin position="86"/>
        <end position="105"/>
    </location>
</feature>
<dbReference type="CDD" id="cd00637">
    <property type="entry name" value="7tm_classA_rhodopsin-like"/>
    <property type="match status" value="1"/>
</dbReference>
<evidence type="ECO:0000256" key="3">
    <source>
        <dbReference type="ARBA" id="ARBA00022989"/>
    </source>
</evidence>
<feature type="transmembrane region" description="Helical" evidence="5">
    <location>
        <begin position="12"/>
        <end position="32"/>
    </location>
</feature>
<evidence type="ECO:0000256" key="5">
    <source>
        <dbReference type="SAM" id="Phobius"/>
    </source>
</evidence>
<organism evidence="6 7">
    <name type="scientific">Paramecium pentaurelia</name>
    <dbReference type="NCBI Taxonomy" id="43138"/>
    <lineage>
        <taxon>Eukaryota</taxon>
        <taxon>Sar</taxon>
        <taxon>Alveolata</taxon>
        <taxon>Ciliophora</taxon>
        <taxon>Intramacronucleata</taxon>
        <taxon>Oligohymenophorea</taxon>
        <taxon>Peniculida</taxon>
        <taxon>Parameciidae</taxon>
        <taxon>Paramecium</taxon>
    </lineage>
</organism>
<proteinExistence type="predicted"/>
<sequence length="739" mass="87209">MQLSEKLIARVFVIILCLLSITGSTLILLKFFRTPRLSKNPGSIIQRMTIAQIIITFLMLFAQFYIESNDKITGGTFVISSNFCSFLGFIEIFFSSEYILYNVYFPINLYCSLKTQDYNFTKYFKFMEIFSLIFSFLFTLTMFFVKDVKINFVGVCGLLLNELSIPLSVILAFITLTILILLVFVITEKSSFKTTLYNKDSEKFHRKYHKEFIIVNTLYTTVFLVTYMIPSCLIFWTQLIPGDENRFYSFPIIYPLGGILLFLIRINDPIVKKYIYTIIMGMKKKNQNFKLKDKLLQKEDFNGIEQISINSGLEISVCQNKKLKYTVKPMFSEKQLQSEIILSSTLGNGIQNKLIKNNQELFIVLLSIKNVINQCIQEKQSLLKTLKPFNFIHITKYQLYLQDDYKELDQKYKNYNNLCLKDYVNQICYKRVINCYSYASQTLIHLFSQILNIDLNQLKISLKIEQNTKKLINTKLSQFYGPIFITYDNYFSIEIISKQHKLLLTKGGGLMNICKRYQTEYSKQKNGNTLLPAILGLYTIQIEEDRYINVVLKLNQIKIYYPLQLNFFNIPEEQDQLIQQDVFGWIQLSLDKGQLKLFIAEKLFDDKFQIKIEDNDFKLSKNATKDLLTILSKDIEEFCFCRNLTLSLVYFKLPTNRLDSMCKHDNSLSYHYQIIKNSQQMTPLQMNEYFKDLGQFELDSKIGFVRIYFDNFWQDWEYIYQNERCMYFDKLTEQLSEII</sequence>
<evidence type="ECO:0000256" key="1">
    <source>
        <dbReference type="ARBA" id="ARBA00004141"/>
    </source>
</evidence>
<evidence type="ECO:0000256" key="2">
    <source>
        <dbReference type="ARBA" id="ARBA00022692"/>
    </source>
</evidence>
<dbReference type="GO" id="GO:0007189">
    <property type="term" value="P:adenylate cyclase-activating G protein-coupled receptor signaling pathway"/>
    <property type="evidence" value="ECO:0007669"/>
    <property type="project" value="TreeGrafter"/>
</dbReference>
<protein>
    <submittedName>
        <fullName evidence="6">Uncharacterized protein</fullName>
    </submittedName>
</protein>
<dbReference type="GO" id="GO:0004930">
    <property type="term" value="F:G protein-coupled receptor activity"/>
    <property type="evidence" value="ECO:0007669"/>
    <property type="project" value="TreeGrafter"/>
</dbReference>
<accession>A0A8S1TJ79</accession>
<dbReference type="PANTHER" id="PTHR23112:SF0">
    <property type="entry name" value="TRANSMEMBRANE PROTEIN 116"/>
    <property type="match status" value="1"/>
</dbReference>
<evidence type="ECO:0000313" key="6">
    <source>
        <dbReference type="EMBL" id="CAD8151266.1"/>
    </source>
</evidence>
<feature type="transmembrane region" description="Helical" evidence="5">
    <location>
        <begin position="44"/>
        <end position="66"/>
    </location>
</feature>
<keyword evidence="7" id="KW-1185">Reference proteome</keyword>
<name>A0A8S1TJ79_9CILI</name>
<reference evidence="6" key="1">
    <citation type="submission" date="2021-01" db="EMBL/GenBank/DDBJ databases">
        <authorList>
            <consortium name="Genoscope - CEA"/>
            <person name="William W."/>
        </authorList>
    </citation>
    <scope>NUCLEOTIDE SEQUENCE</scope>
</reference>
<comment type="caution">
    <text evidence="6">The sequence shown here is derived from an EMBL/GenBank/DDBJ whole genome shotgun (WGS) entry which is preliminary data.</text>
</comment>
<evidence type="ECO:0000256" key="4">
    <source>
        <dbReference type="ARBA" id="ARBA00023136"/>
    </source>
</evidence>
<dbReference type="Proteomes" id="UP000689195">
    <property type="component" value="Unassembled WGS sequence"/>
</dbReference>
<feature type="transmembrane region" description="Helical" evidence="5">
    <location>
        <begin position="248"/>
        <end position="266"/>
    </location>
</feature>
<feature type="transmembrane region" description="Helical" evidence="5">
    <location>
        <begin position="126"/>
        <end position="145"/>
    </location>
</feature>
<dbReference type="GO" id="GO:0005886">
    <property type="term" value="C:plasma membrane"/>
    <property type="evidence" value="ECO:0007669"/>
    <property type="project" value="TreeGrafter"/>
</dbReference>
<gene>
    <name evidence="6" type="ORF">PPENT_87.1.T0210267</name>
</gene>
<keyword evidence="2 5" id="KW-0812">Transmembrane</keyword>
<dbReference type="EMBL" id="CAJJDO010000021">
    <property type="protein sequence ID" value="CAD8151266.1"/>
    <property type="molecule type" value="Genomic_DNA"/>
</dbReference>
<dbReference type="AlphaFoldDB" id="A0A8S1TJ79"/>
<dbReference type="SUPFAM" id="SSF81321">
    <property type="entry name" value="Family A G protein-coupled receptor-like"/>
    <property type="match status" value="1"/>
</dbReference>
<comment type="subcellular location">
    <subcellularLocation>
        <location evidence="1">Membrane</location>
        <topology evidence="1">Multi-pass membrane protein</topology>
    </subcellularLocation>
</comment>
<feature type="transmembrane region" description="Helical" evidence="5">
    <location>
        <begin position="165"/>
        <end position="186"/>
    </location>
</feature>
<dbReference type="OrthoDB" id="294199at2759"/>
<dbReference type="PANTHER" id="PTHR23112">
    <property type="entry name" value="G PROTEIN-COUPLED RECEPTOR 157-RELATED"/>
    <property type="match status" value="1"/>
</dbReference>
<feature type="transmembrane region" description="Helical" evidence="5">
    <location>
        <begin position="213"/>
        <end position="236"/>
    </location>
</feature>